<feature type="domain" description="DUF7743" evidence="5">
    <location>
        <begin position="417"/>
        <end position="529"/>
    </location>
</feature>
<dbReference type="Pfam" id="PF22933">
    <property type="entry name" value="ComC_SSD"/>
    <property type="match status" value="1"/>
</dbReference>
<feature type="domain" description="DUF7035" evidence="4">
    <location>
        <begin position="661"/>
        <end position="757"/>
    </location>
</feature>
<name>F4Q672_CACFS</name>
<reference evidence="7" key="1">
    <citation type="journal article" date="2011" name="Genome Res.">
        <title>Phylogeny-wide analysis of social amoeba genomes highlights ancient origins for complex intercellular communication.</title>
        <authorList>
            <person name="Heidel A.J."/>
            <person name="Lawal H.M."/>
            <person name="Felder M."/>
            <person name="Schilde C."/>
            <person name="Helps N.R."/>
            <person name="Tunggal B."/>
            <person name="Rivero F."/>
            <person name="John U."/>
            <person name="Schleicher M."/>
            <person name="Eichinger L."/>
            <person name="Platzer M."/>
            <person name="Noegel A.A."/>
            <person name="Schaap P."/>
            <person name="Gloeckner G."/>
        </authorList>
    </citation>
    <scope>NUCLEOTIDE SEQUENCE [LARGE SCALE GENOMIC DNA]</scope>
    <source>
        <strain evidence="7">SH3</strain>
    </source>
</reference>
<evidence type="ECO:0000259" key="2">
    <source>
        <dbReference type="Pfam" id="PF22933"/>
    </source>
</evidence>
<evidence type="ECO:0000259" key="3">
    <source>
        <dbReference type="Pfam" id="PF23033"/>
    </source>
</evidence>
<dbReference type="Proteomes" id="UP000007797">
    <property type="component" value="Unassembled WGS sequence"/>
</dbReference>
<dbReference type="EMBL" id="GL883021">
    <property type="protein sequence ID" value="EGG17446.1"/>
    <property type="molecule type" value="Genomic_DNA"/>
</dbReference>
<dbReference type="Pfam" id="PF23034">
    <property type="entry name" value="DUF7035"/>
    <property type="match status" value="1"/>
</dbReference>
<dbReference type="PANTHER" id="PTHR31378">
    <property type="entry name" value="EGF-LIKE DOMAIN-CONTAINING PROTEIN-RELATED-RELATED"/>
    <property type="match status" value="1"/>
</dbReference>
<proteinExistence type="predicted"/>
<dbReference type="InterPro" id="IPR056645">
    <property type="entry name" value="DUF7743"/>
</dbReference>
<evidence type="ECO:0000259" key="5">
    <source>
        <dbReference type="Pfam" id="PF24893"/>
    </source>
</evidence>
<keyword evidence="1" id="KW-1133">Transmembrane helix</keyword>
<keyword evidence="1" id="KW-0472">Membrane</keyword>
<dbReference type="KEGG" id="dfa:DFA_08441"/>
<dbReference type="Pfam" id="PF24893">
    <property type="entry name" value="DUF7743"/>
    <property type="match status" value="1"/>
</dbReference>
<dbReference type="GeneID" id="14868900"/>
<accession>F4Q672</accession>
<dbReference type="Pfam" id="PF23033">
    <property type="entry name" value="DUF7034"/>
    <property type="match status" value="1"/>
</dbReference>
<dbReference type="PANTHER" id="PTHR31378:SF17">
    <property type="match status" value="1"/>
</dbReference>
<organism evidence="6 7">
    <name type="scientific">Cavenderia fasciculata</name>
    <name type="common">Slime mold</name>
    <name type="synonym">Dictyostelium fasciculatum</name>
    <dbReference type="NCBI Taxonomy" id="261658"/>
    <lineage>
        <taxon>Eukaryota</taxon>
        <taxon>Amoebozoa</taxon>
        <taxon>Evosea</taxon>
        <taxon>Eumycetozoa</taxon>
        <taxon>Dictyostelia</taxon>
        <taxon>Acytosteliales</taxon>
        <taxon>Cavenderiaceae</taxon>
        <taxon>Cavenderia</taxon>
    </lineage>
</organism>
<dbReference type="InterPro" id="IPR054484">
    <property type="entry name" value="ComC_SSD"/>
</dbReference>
<evidence type="ECO:0000313" key="7">
    <source>
        <dbReference type="Proteomes" id="UP000007797"/>
    </source>
</evidence>
<evidence type="ECO:0000256" key="1">
    <source>
        <dbReference type="SAM" id="Phobius"/>
    </source>
</evidence>
<gene>
    <name evidence="6" type="ORF">DFA_08441</name>
</gene>
<evidence type="ECO:0000259" key="4">
    <source>
        <dbReference type="Pfam" id="PF23034"/>
    </source>
</evidence>
<dbReference type="RefSeq" id="XP_004355930.1">
    <property type="nucleotide sequence ID" value="XM_004355877.1"/>
</dbReference>
<feature type="transmembrane region" description="Helical" evidence="1">
    <location>
        <begin position="1270"/>
        <end position="1293"/>
    </location>
</feature>
<evidence type="ECO:0000313" key="6">
    <source>
        <dbReference type="EMBL" id="EGG17446.1"/>
    </source>
</evidence>
<feature type="domain" description="ComC supersandwich" evidence="2">
    <location>
        <begin position="1039"/>
        <end position="1244"/>
    </location>
</feature>
<dbReference type="InterPro" id="IPR055463">
    <property type="entry name" value="DUF7035"/>
</dbReference>
<keyword evidence="1" id="KW-0812">Transmembrane</keyword>
<dbReference type="OMA" id="TMITINT"/>
<dbReference type="OrthoDB" id="21480at2759"/>
<feature type="domain" description="DUF7034" evidence="3">
    <location>
        <begin position="790"/>
        <end position="888"/>
    </location>
</feature>
<sequence length="1315" mass="144765">MTNRSFVNYVYGVVTIGGLIVNKEPLQFTESSSQPCTWTISVNLLNDNPAQDILQVQYKSSLYNVIASFTNDANDKIYYYGTVSVPSPTTGNATGTPDNITISTTTSIYNLAYTGSPLICTVGDADPSITHYGYFYDSIRNEGVFNIQTTILYDPVTVCSSSVCGPTRVVADRHTSPMTRTRIYEITFSTSTTTSSQMLSILSAQATIPSLFSSSVQTTVSCPPSSITAYGYKGAISSFDCQVEMTGPSVLTTQQPAAFFFPTKGNRTSGVYTFYFYTQSPATHILLLQAFGTSNFVDRQYTITFTKMTSTYFINSIVSSNNTVAVLPTNPSALMSFSTTKNLSPSTLTWTVDDQLRERMLYHTFPFSFGYGNADSYVHTLSLIIPSFYQFSPFKLTVETYGTSNFLTVQKSVTGNEDIIAPQLLNINYQFLDYNSGIIKLKIKDLGSGVKKIVIAGNELTINDLLNGTVRDGWFSKEISFSMFGDYVTAILIYDIAGNVKEYSMDALYIDENQSLKTIPNIYTISRMDVFNIGNVAYSHIDIINVTTQTQPFWIAFDLVSAPFVKSRWSPQLLVLGNGMATQRKIVTGRYDGDAYYIRWDVPIGSIPGELPFLLINRDISSQLLRLRKVLSVDGPTIVNKGLYTQATGPKFVINAKVLEVVITPGGTGGVISWTGVIFDYALFASAQIVIQGSEDPLPYQFAVLPNATGIFEISIPIASNCKTQNYTVSRLEVVTITKQLLTYDPYYGIDSINPLSGIDLINIKCTPTVDNTPPDVTAWNVIEVIPRYRYKVDYTVQEQGTSGLSARHIPVVYALNSAKDLLSFNSTRQGATNTIQSTYTAIIDLPYGFVLGGGFGLSLYGLVDNNLNFNGYSTYDLESLGFKAYFPTFDIIDPVITSIDPLTQDSKGVGQLVVKGDAFGSPLQLATVKGFIQCDGGAIIPVQSSHLPINLFSMSLDHSHRQLSTVTNFTVASYAPPPVPAVICPNNCNSRGNCTSSGCVCTSPYIGSDCLGQTDNATKTTIDQTVPTTSFLTNQTDANNTITATQIVTTISLVEIREMDIDDKEVVSYKQLNWTPYNLTLNSTEKQVFLYNTTIQGDKATINVTLEYLEMEQTYNFANQNFTVPSQSVKYSVAISNYVFASQLNHMVLLFNTSIGRDECASKEAGYLDSSNNLLAWIELSVGQNVLYARFQQNAIVDDRIVSIQNSIVPNNNTNSVNNTALVGIHLPIFSNYAIIDPDFSLLLTDKKVTTTCINGEMVEEEKNENWKVIVIAVVCSAVGATVLVIATVYILKKNKWRIREQTIKLRRRKPRGN</sequence>
<protein>
    <recommendedName>
        <fullName evidence="8">EGF-like domain-containing protein</fullName>
    </recommendedName>
</protein>
<evidence type="ECO:0008006" key="8">
    <source>
        <dbReference type="Google" id="ProtNLM"/>
    </source>
</evidence>
<dbReference type="InterPro" id="IPR055462">
    <property type="entry name" value="DUF7034"/>
</dbReference>
<keyword evidence="7" id="KW-1185">Reference proteome</keyword>